<dbReference type="InterPro" id="IPR050312">
    <property type="entry name" value="IolE/XylAMocC-like"/>
</dbReference>
<gene>
    <name evidence="2" type="ORF">C2R22_23745</name>
</gene>
<proteinExistence type="predicted"/>
<dbReference type="PANTHER" id="PTHR12110:SF21">
    <property type="entry name" value="XYLOSE ISOMERASE-LIKE TIM BARREL DOMAIN-CONTAINING PROTEIN"/>
    <property type="match status" value="1"/>
</dbReference>
<reference evidence="2 3" key="1">
    <citation type="submission" date="2018-01" db="EMBL/GenBank/DDBJ databases">
        <title>Complete genome sequence of Salinigranum rubrum GX10T, an extremely halophilic archaeon isolated from a marine solar saltern.</title>
        <authorList>
            <person name="Han S."/>
        </authorList>
    </citation>
    <scope>NUCLEOTIDE SEQUENCE [LARGE SCALE GENOMIC DNA]</scope>
    <source>
        <strain evidence="2 3">GX10</strain>
        <plasmid evidence="3">Plasmid unnamed3</plasmid>
    </source>
</reference>
<evidence type="ECO:0000313" key="2">
    <source>
        <dbReference type="EMBL" id="AUV84553.1"/>
    </source>
</evidence>
<feature type="domain" description="Xylose isomerase-like TIM barrel" evidence="1">
    <location>
        <begin position="37"/>
        <end position="271"/>
    </location>
</feature>
<keyword evidence="2" id="KW-0614">Plasmid</keyword>
<dbReference type="InterPro" id="IPR013022">
    <property type="entry name" value="Xyl_isomerase-like_TIM-brl"/>
</dbReference>
<evidence type="ECO:0000313" key="3">
    <source>
        <dbReference type="Proteomes" id="UP000236584"/>
    </source>
</evidence>
<organism evidence="2 3">
    <name type="scientific">Salinigranum rubrum</name>
    <dbReference type="NCBI Taxonomy" id="755307"/>
    <lineage>
        <taxon>Archaea</taxon>
        <taxon>Methanobacteriati</taxon>
        <taxon>Methanobacteriota</taxon>
        <taxon>Stenosarchaea group</taxon>
        <taxon>Halobacteria</taxon>
        <taxon>Halobacteriales</taxon>
        <taxon>Haloferacaceae</taxon>
        <taxon>Salinigranum</taxon>
    </lineage>
</organism>
<protein>
    <submittedName>
        <fullName evidence="2">Sugar phosphate isomerase/epimerase</fullName>
    </submittedName>
</protein>
<sequence length="282" mass="30727">MSGHVGFAMVSIGINTWLYASFPVWTPSYTLESTIDHIDAAGFDSIEFGAASPHAWPQYMDEERQASIQERLDASDLTVSSICPALGGGPGPNPASPLEVEREAAREHYLGCLDVAEAFDSDIVIWVGGWRLQGQRYEDAWANQRAVLNDVLEAAERMEKTVAIEANAADVNLIETTQDQLRLLDEVDSPNAGAMMDTAHAAHRGESPTIYVEELADDLVHLHLADTDRLPPGEGGLSFQAMFEKLDDVGYDGHYTAEIFGGHLNPDEAALTTRQNLAAMLE</sequence>
<evidence type="ECO:0000259" key="1">
    <source>
        <dbReference type="Pfam" id="PF01261"/>
    </source>
</evidence>
<dbReference type="Pfam" id="PF01261">
    <property type="entry name" value="AP_endonuc_2"/>
    <property type="match status" value="1"/>
</dbReference>
<dbReference type="Proteomes" id="UP000236584">
    <property type="component" value="Plasmid unnamed3"/>
</dbReference>
<dbReference type="PANTHER" id="PTHR12110">
    <property type="entry name" value="HYDROXYPYRUVATE ISOMERASE"/>
    <property type="match status" value="1"/>
</dbReference>
<dbReference type="GO" id="GO:0016853">
    <property type="term" value="F:isomerase activity"/>
    <property type="evidence" value="ECO:0007669"/>
    <property type="project" value="UniProtKB-KW"/>
</dbReference>
<dbReference type="AlphaFoldDB" id="A0A2I8VRL0"/>
<dbReference type="SUPFAM" id="SSF51658">
    <property type="entry name" value="Xylose isomerase-like"/>
    <property type="match status" value="1"/>
</dbReference>
<dbReference type="EMBL" id="CP026312">
    <property type="protein sequence ID" value="AUV84553.1"/>
    <property type="molecule type" value="Genomic_DNA"/>
</dbReference>
<dbReference type="InterPro" id="IPR036237">
    <property type="entry name" value="Xyl_isomerase-like_sf"/>
</dbReference>
<name>A0A2I8VRL0_9EURY</name>
<keyword evidence="2" id="KW-0413">Isomerase</keyword>
<dbReference type="KEGG" id="srub:C2R22_23745"/>
<accession>A0A2I8VRL0</accession>
<geneLocation type="plasmid" evidence="2">
    <name>unnamed3</name>
</geneLocation>
<keyword evidence="3" id="KW-1185">Reference proteome</keyword>
<dbReference type="Gene3D" id="3.20.20.150">
    <property type="entry name" value="Divalent-metal-dependent TIM barrel enzymes"/>
    <property type="match status" value="1"/>
</dbReference>